<dbReference type="GO" id="GO:0005886">
    <property type="term" value="C:plasma membrane"/>
    <property type="evidence" value="ECO:0007669"/>
    <property type="project" value="TreeGrafter"/>
</dbReference>
<comment type="subcellular location">
    <subcellularLocation>
        <location evidence="1">Membrane</location>
        <topology evidence="1">Multi-pass membrane protein</topology>
    </subcellularLocation>
</comment>
<keyword evidence="2" id="KW-0479">Metal-binding</keyword>
<evidence type="ECO:0000259" key="6">
    <source>
        <dbReference type="Pfam" id="PF16212"/>
    </source>
</evidence>
<name>A0A564YXV8_HYMDI</name>
<evidence type="ECO:0000256" key="1">
    <source>
        <dbReference type="ARBA" id="ARBA00004141"/>
    </source>
</evidence>
<organism evidence="7 8">
    <name type="scientific">Hymenolepis diminuta</name>
    <name type="common">Rat tapeworm</name>
    <dbReference type="NCBI Taxonomy" id="6216"/>
    <lineage>
        <taxon>Eukaryota</taxon>
        <taxon>Metazoa</taxon>
        <taxon>Spiralia</taxon>
        <taxon>Lophotrochozoa</taxon>
        <taxon>Platyhelminthes</taxon>
        <taxon>Cestoda</taxon>
        <taxon>Eucestoda</taxon>
        <taxon>Cyclophyllidea</taxon>
        <taxon>Hymenolepididae</taxon>
        <taxon>Hymenolepis</taxon>
    </lineage>
</organism>
<feature type="transmembrane region" description="Helical" evidence="5">
    <location>
        <begin position="140"/>
        <end position="164"/>
    </location>
</feature>
<keyword evidence="5" id="KW-1133">Transmembrane helix</keyword>
<evidence type="ECO:0000313" key="7">
    <source>
        <dbReference type="EMBL" id="VUZ51563.1"/>
    </source>
</evidence>
<dbReference type="GO" id="GO:0046872">
    <property type="term" value="F:metal ion binding"/>
    <property type="evidence" value="ECO:0007669"/>
    <property type="project" value="UniProtKB-KW"/>
</dbReference>
<dbReference type="PANTHER" id="PTHR24092">
    <property type="entry name" value="PROBABLE PHOSPHOLIPID-TRANSPORTING ATPASE"/>
    <property type="match status" value="1"/>
</dbReference>
<dbReference type="PANTHER" id="PTHR24092:SF218">
    <property type="entry name" value="PHOSPHOLIPID-TRANSPORTING ATPASE"/>
    <property type="match status" value="1"/>
</dbReference>
<feature type="transmembrane region" description="Helical" evidence="5">
    <location>
        <begin position="108"/>
        <end position="128"/>
    </location>
</feature>
<dbReference type="InterPro" id="IPR032630">
    <property type="entry name" value="P_typ_ATPase_c"/>
</dbReference>
<dbReference type="GO" id="GO:0045332">
    <property type="term" value="P:phospholipid translocation"/>
    <property type="evidence" value="ECO:0007669"/>
    <property type="project" value="TreeGrafter"/>
</dbReference>
<accession>A0A564YXV8</accession>
<dbReference type="AlphaFoldDB" id="A0A564YXV8"/>
<dbReference type="EMBL" id="CABIJS010000444">
    <property type="protein sequence ID" value="VUZ51563.1"/>
    <property type="molecule type" value="Genomic_DNA"/>
</dbReference>
<gene>
    <name evidence="7" type="ORF">WMSIL1_LOCUS10170</name>
</gene>
<keyword evidence="5" id="KW-0472">Membrane</keyword>
<feature type="domain" description="P-type ATPase C-terminal" evidence="6">
    <location>
        <begin position="1"/>
        <end position="179"/>
    </location>
</feature>
<keyword evidence="3" id="KW-0460">Magnesium</keyword>
<evidence type="ECO:0000256" key="5">
    <source>
        <dbReference type="SAM" id="Phobius"/>
    </source>
</evidence>
<feature type="region of interest" description="Disordered" evidence="4">
    <location>
        <begin position="310"/>
        <end position="334"/>
    </location>
</feature>
<dbReference type="GO" id="GO:0140326">
    <property type="term" value="F:ATPase-coupled intramembrane lipid transporter activity"/>
    <property type="evidence" value="ECO:0007669"/>
    <property type="project" value="TreeGrafter"/>
</dbReference>
<feature type="transmembrane region" description="Helical" evidence="5">
    <location>
        <begin position="54"/>
        <end position="72"/>
    </location>
</feature>
<keyword evidence="8" id="KW-1185">Reference proteome</keyword>
<proteinExistence type="predicted"/>
<sequence length="354" mass="39721">MFNLIYTSIPPFILGTLDNSLDDKTLMANPKLYRTGRDSMIYRSRHFWLNTLDAIWQSLVIFFIPCIAFNGLNIGINELGTICMNALVFTSLVHVALVTRYFTFVHAIVYIGSYLILYLGFTMVYNAFGVTKLSPNPPYFVIFVLMGDARFWLCMFVTSTLALLPRILLNATLNTFAPSLDTLAARLRRKYGAGQKLPIGRYVEEHDVGQRLHRNAHKSWRGDVSGGGGGIFEPRNIRSHIASWFASAGRLLQRMPTLRRHIDEPSVVLVRNVSFVWPRSSSNPELVAHTLPRSGPVISAQPRDLRRANTYAGRGRGDENNDHTSEGNEIVGPYMTEMSGDTFAKSASTNKLNV</sequence>
<feature type="transmembrane region" description="Helical" evidence="5">
    <location>
        <begin position="79"/>
        <end position="102"/>
    </location>
</feature>
<evidence type="ECO:0000256" key="3">
    <source>
        <dbReference type="ARBA" id="ARBA00022842"/>
    </source>
</evidence>
<protein>
    <recommendedName>
        <fullName evidence="6">P-type ATPase C-terminal domain-containing protein</fullName>
    </recommendedName>
</protein>
<evidence type="ECO:0000256" key="2">
    <source>
        <dbReference type="ARBA" id="ARBA00022723"/>
    </source>
</evidence>
<keyword evidence="5" id="KW-0812">Transmembrane</keyword>
<feature type="compositionally biased region" description="Basic and acidic residues" evidence="4">
    <location>
        <begin position="315"/>
        <end position="326"/>
    </location>
</feature>
<dbReference type="Proteomes" id="UP000321570">
    <property type="component" value="Unassembled WGS sequence"/>
</dbReference>
<evidence type="ECO:0000313" key="8">
    <source>
        <dbReference type="Proteomes" id="UP000321570"/>
    </source>
</evidence>
<reference evidence="7 8" key="1">
    <citation type="submission" date="2019-07" db="EMBL/GenBank/DDBJ databases">
        <authorList>
            <person name="Jastrzebski P J."/>
            <person name="Paukszto L."/>
            <person name="Jastrzebski P J."/>
        </authorList>
    </citation>
    <scope>NUCLEOTIDE SEQUENCE [LARGE SCALE GENOMIC DNA]</scope>
    <source>
        <strain evidence="7 8">WMS-il1</strain>
    </source>
</reference>
<evidence type="ECO:0000256" key="4">
    <source>
        <dbReference type="SAM" id="MobiDB-lite"/>
    </source>
</evidence>
<dbReference type="Pfam" id="PF16212">
    <property type="entry name" value="PhoLip_ATPase_C"/>
    <property type="match status" value="1"/>
</dbReference>